<protein>
    <submittedName>
        <fullName evidence="1">Uncharacterized protein</fullName>
    </submittedName>
</protein>
<sequence>MTISPATVRAASIRLHSKLGFAEVGLLPEVGMKFGKWLDLAFLQLTLDDRATPDAPPA</sequence>
<proteinExistence type="predicted"/>
<evidence type="ECO:0000313" key="1">
    <source>
        <dbReference type="EMBL" id="SCM79563.1"/>
    </source>
</evidence>
<dbReference type="Gene3D" id="3.40.630.30">
    <property type="match status" value="1"/>
</dbReference>
<gene>
    <name evidence="1" type="ORF">KL86PLE_90507</name>
</gene>
<dbReference type="AlphaFoldDB" id="A0A212LPW0"/>
<accession>A0A212LPW0</accession>
<organism evidence="1">
    <name type="scientific">uncultured Pleomorphomonas sp</name>
    <dbReference type="NCBI Taxonomy" id="442121"/>
    <lineage>
        <taxon>Bacteria</taxon>
        <taxon>Pseudomonadati</taxon>
        <taxon>Pseudomonadota</taxon>
        <taxon>Alphaproteobacteria</taxon>
        <taxon>Hyphomicrobiales</taxon>
        <taxon>Pleomorphomonadaceae</taxon>
        <taxon>Pleomorphomonas</taxon>
        <taxon>environmental samples</taxon>
    </lineage>
</organism>
<reference evidence="1" key="1">
    <citation type="submission" date="2016-08" db="EMBL/GenBank/DDBJ databases">
        <authorList>
            <person name="Seilhamer J.J."/>
        </authorList>
    </citation>
    <scope>NUCLEOTIDE SEQUENCE</scope>
    <source>
        <strain evidence="1">86</strain>
    </source>
</reference>
<dbReference type="SUPFAM" id="SSF55729">
    <property type="entry name" value="Acyl-CoA N-acyltransferases (Nat)"/>
    <property type="match status" value="1"/>
</dbReference>
<name>A0A212LPW0_9HYPH</name>
<dbReference type="InterPro" id="IPR016181">
    <property type="entry name" value="Acyl_CoA_acyltransferase"/>
</dbReference>
<dbReference type="EMBL" id="FMJD01000013">
    <property type="protein sequence ID" value="SCM79563.1"/>
    <property type="molecule type" value="Genomic_DNA"/>
</dbReference>